<dbReference type="AlphaFoldDB" id="A0A6C0LM16"/>
<reference evidence="1" key="1">
    <citation type="journal article" date="2020" name="Nature">
        <title>Giant virus diversity and host interactions through global metagenomics.</title>
        <authorList>
            <person name="Schulz F."/>
            <person name="Roux S."/>
            <person name="Paez-Espino D."/>
            <person name="Jungbluth S."/>
            <person name="Walsh D.A."/>
            <person name="Denef V.J."/>
            <person name="McMahon K.D."/>
            <person name="Konstantinidis K.T."/>
            <person name="Eloe-Fadrosh E.A."/>
            <person name="Kyrpides N.C."/>
            <person name="Woyke T."/>
        </authorList>
    </citation>
    <scope>NUCLEOTIDE SEQUENCE</scope>
    <source>
        <strain evidence="1">GVMAG-M-3300027833-19</strain>
    </source>
</reference>
<organism evidence="1">
    <name type="scientific">viral metagenome</name>
    <dbReference type="NCBI Taxonomy" id="1070528"/>
    <lineage>
        <taxon>unclassified sequences</taxon>
        <taxon>metagenomes</taxon>
        <taxon>organismal metagenomes</taxon>
    </lineage>
</organism>
<name>A0A6C0LM16_9ZZZZ</name>
<accession>A0A6C0LM16</accession>
<proteinExistence type="predicted"/>
<sequence length="227" mass="24054">MTTNITGTKSMSYNDGSQRANNSNVLNYCNRKIGSVGIKTDSVRLAFVNTNGEQQAISGKPIGVLSEWDNIFKTVSEGGVVPTVEQFSPNVSSNWDVSTINSLVYNGEASLVSIYGHVVLKLNASLTTNNVLELGIFVNDQLIGDGLGGAAASTSPFSSLAVPDLTGSVNKATTDMTVNLVVPFAKGTKVELKMRNSTGSPIQYDFFQANLYARPIELTGTEAVTSS</sequence>
<dbReference type="EMBL" id="MN740514">
    <property type="protein sequence ID" value="QHU30731.1"/>
    <property type="molecule type" value="Genomic_DNA"/>
</dbReference>
<protein>
    <submittedName>
        <fullName evidence="1">Uncharacterized protein</fullName>
    </submittedName>
</protein>
<evidence type="ECO:0000313" key="1">
    <source>
        <dbReference type="EMBL" id="QHU30731.1"/>
    </source>
</evidence>